<accession>A0A9D9IL42</accession>
<evidence type="ECO:0000313" key="2">
    <source>
        <dbReference type="EMBL" id="MBO8474180.1"/>
    </source>
</evidence>
<dbReference type="InterPro" id="IPR045057">
    <property type="entry name" value="Gcn5-rel_NAT"/>
</dbReference>
<dbReference type="PROSITE" id="PS51729">
    <property type="entry name" value="GNAT_YJDJ"/>
    <property type="match status" value="1"/>
</dbReference>
<evidence type="ECO:0000259" key="1">
    <source>
        <dbReference type="PROSITE" id="PS51729"/>
    </source>
</evidence>
<sequence>MEIKHDKDACRFATTVDGVTAHVAYRIYDGMLDIRHTIVPEAIEGRGIASALVKAAYDYAMEEGLKAVATCRYAVVWLERHPEYNGHPSHDWCADGSCGI</sequence>
<dbReference type="PANTHER" id="PTHR31435:SF9">
    <property type="entry name" value="PROTEIN NATD1"/>
    <property type="match status" value="1"/>
</dbReference>
<dbReference type="Proteomes" id="UP000823757">
    <property type="component" value="Unassembled WGS sequence"/>
</dbReference>
<feature type="domain" description="N-acetyltransferase" evidence="1">
    <location>
        <begin position="4"/>
        <end position="89"/>
    </location>
</feature>
<dbReference type="InterPro" id="IPR016181">
    <property type="entry name" value="Acyl_CoA_acyltransferase"/>
</dbReference>
<dbReference type="Pfam" id="PF14542">
    <property type="entry name" value="Acetyltransf_CG"/>
    <property type="match status" value="1"/>
</dbReference>
<reference evidence="2" key="1">
    <citation type="submission" date="2020-10" db="EMBL/GenBank/DDBJ databases">
        <authorList>
            <person name="Gilroy R."/>
        </authorList>
    </citation>
    <scope>NUCLEOTIDE SEQUENCE</scope>
    <source>
        <strain evidence="2">B1-13419</strain>
    </source>
</reference>
<dbReference type="Gene3D" id="3.40.630.30">
    <property type="match status" value="1"/>
</dbReference>
<dbReference type="AlphaFoldDB" id="A0A9D9IL42"/>
<dbReference type="SUPFAM" id="SSF55729">
    <property type="entry name" value="Acyl-CoA N-acyltransferases (Nat)"/>
    <property type="match status" value="1"/>
</dbReference>
<gene>
    <name evidence="2" type="ORF">IAB91_02670</name>
</gene>
<name>A0A9D9IL42_9BACT</name>
<dbReference type="EMBL" id="JADIMD010000036">
    <property type="protein sequence ID" value="MBO8474180.1"/>
    <property type="molecule type" value="Genomic_DNA"/>
</dbReference>
<comment type="caution">
    <text evidence="2">The sequence shown here is derived from an EMBL/GenBank/DDBJ whole genome shotgun (WGS) entry which is preliminary data.</text>
</comment>
<proteinExistence type="predicted"/>
<reference evidence="2" key="2">
    <citation type="journal article" date="2021" name="PeerJ">
        <title>Extensive microbial diversity within the chicken gut microbiome revealed by metagenomics and culture.</title>
        <authorList>
            <person name="Gilroy R."/>
            <person name="Ravi A."/>
            <person name="Getino M."/>
            <person name="Pursley I."/>
            <person name="Horton D.L."/>
            <person name="Alikhan N.F."/>
            <person name="Baker D."/>
            <person name="Gharbi K."/>
            <person name="Hall N."/>
            <person name="Watson M."/>
            <person name="Adriaenssens E.M."/>
            <person name="Foster-Nyarko E."/>
            <person name="Jarju S."/>
            <person name="Secka A."/>
            <person name="Antonio M."/>
            <person name="Oren A."/>
            <person name="Chaudhuri R.R."/>
            <person name="La Ragione R."/>
            <person name="Hildebrand F."/>
            <person name="Pallen M.J."/>
        </authorList>
    </citation>
    <scope>NUCLEOTIDE SEQUENCE</scope>
    <source>
        <strain evidence="2">B1-13419</strain>
    </source>
</reference>
<protein>
    <submittedName>
        <fullName evidence="2">N-acetyltransferase</fullName>
    </submittedName>
</protein>
<organism evidence="2 3">
    <name type="scientific">Candidatus Cryptobacteroides faecigallinarum</name>
    <dbReference type="NCBI Taxonomy" id="2840763"/>
    <lineage>
        <taxon>Bacteria</taxon>
        <taxon>Pseudomonadati</taxon>
        <taxon>Bacteroidota</taxon>
        <taxon>Bacteroidia</taxon>
        <taxon>Bacteroidales</taxon>
        <taxon>Candidatus Cryptobacteroides</taxon>
    </lineage>
</organism>
<evidence type="ECO:0000313" key="3">
    <source>
        <dbReference type="Proteomes" id="UP000823757"/>
    </source>
</evidence>
<dbReference type="PANTHER" id="PTHR31435">
    <property type="entry name" value="PROTEIN NATD1"/>
    <property type="match status" value="1"/>
</dbReference>
<dbReference type="InterPro" id="IPR031165">
    <property type="entry name" value="GNAT_YJDJ"/>
</dbReference>